<protein>
    <submittedName>
        <fullName evidence="1">Uncharacterized protein</fullName>
    </submittedName>
</protein>
<dbReference type="EMBL" id="JSAM01000071">
    <property type="protein sequence ID" value="KIA77653.1"/>
    <property type="molecule type" value="Genomic_DNA"/>
</dbReference>
<accession>A0A0C1EC94</accession>
<comment type="caution">
    <text evidence="1">The sequence shown here is derived from an EMBL/GenBank/DDBJ whole genome shotgun (WGS) entry which is preliminary data.</text>
</comment>
<sequence>MKLKKGDKHMRSYYAHLEQAKPAVQNTIPSKPVYRSSAIFPVIQAEGISSRILFMGYWILKRNIKEIACVITLRSTEGTVLSRSTMSITESKTYRIELHDQLALAGLSITDDFMGSLEIEFFSTQNLVFPYPAVDINYYGPQFSTIVHTAQRVYNDFDDLRNNSQTAVPESGFNIYAKDDQEPFFTLINGAAACENNTVTMEFYNRDQEVLTHTLELGSLAPYQTFFCFPARLCDLKHFLKGDVGTAKIYFKVNWAFPRLVAGNWNHRFQALNITHTYYDCEKAVSKTDYWFTPKSGWHPASLMIPVCADTKHFTNVYFYPIYSPTHFSVGIEIYNEKGHLLGAKNPTTEVLSPSSELIKISLKDLCEELNIAPQENLAARLYANEILNHPIPSRIKIGLDIGSTQKQLPCNICVNLQPFNPAYEGKPSTFRWLPFLADQPRPTVWIMNSSPQVEYEQTAKLTLTFFREKDPETLVYHLDLPANGFLTLDLSKHVDLKDFFGYHIGWLTVQSSNPYTTTYYFTESSVGIVGGDHGF</sequence>
<organism evidence="1 2">
    <name type="scientific">Parachlamydia acanthamoebae</name>
    <dbReference type="NCBI Taxonomy" id="83552"/>
    <lineage>
        <taxon>Bacteria</taxon>
        <taxon>Pseudomonadati</taxon>
        <taxon>Chlamydiota</taxon>
        <taxon>Chlamydiia</taxon>
        <taxon>Parachlamydiales</taxon>
        <taxon>Parachlamydiaceae</taxon>
        <taxon>Parachlamydia</taxon>
    </lineage>
</organism>
<evidence type="ECO:0000313" key="1">
    <source>
        <dbReference type="EMBL" id="KIA77653.1"/>
    </source>
</evidence>
<dbReference type="Proteomes" id="UP000031307">
    <property type="component" value="Unassembled WGS sequence"/>
</dbReference>
<dbReference type="PATRIC" id="fig|83552.4.peg.1184"/>
<proteinExistence type="predicted"/>
<dbReference type="AlphaFoldDB" id="A0A0C1EC94"/>
<evidence type="ECO:0000313" key="2">
    <source>
        <dbReference type="Proteomes" id="UP000031307"/>
    </source>
</evidence>
<reference evidence="1 2" key="1">
    <citation type="journal article" date="2014" name="Mol. Biol. Evol.">
        <title>Massive expansion of Ubiquitination-related gene families within the Chlamydiae.</title>
        <authorList>
            <person name="Domman D."/>
            <person name="Collingro A."/>
            <person name="Lagkouvardos I."/>
            <person name="Gehre L."/>
            <person name="Weinmaier T."/>
            <person name="Rattei T."/>
            <person name="Subtil A."/>
            <person name="Horn M."/>
        </authorList>
    </citation>
    <scope>NUCLEOTIDE SEQUENCE [LARGE SCALE GENOMIC DNA]</scope>
    <source>
        <strain evidence="1 2">OEW1</strain>
    </source>
</reference>
<gene>
    <name evidence="1" type="ORF">DB43_GB00150</name>
</gene>
<name>A0A0C1EC94_9BACT</name>